<dbReference type="PANTHER" id="PTHR47331">
    <property type="entry name" value="PHD-TYPE DOMAIN-CONTAINING PROTEIN"/>
    <property type="match status" value="1"/>
</dbReference>
<dbReference type="STRING" id="151549.A0A4C2A0Q9"/>
<dbReference type="EMBL" id="BGZK01002304">
    <property type="protein sequence ID" value="GBP92743.1"/>
    <property type="molecule type" value="Genomic_DNA"/>
</dbReference>
<dbReference type="OrthoDB" id="8194935at2759"/>
<reference evidence="1 2" key="1">
    <citation type="journal article" date="2019" name="Commun. Biol.">
        <title>The bagworm genome reveals a unique fibroin gene that provides high tensile strength.</title>
        <authorList>
            <person name="Kono N."/>
            <person name="Nakamura H."/>
            <person name="Ohtoshi R."/>
            <person name="Tomita M."/>
            <person name="Numata K."/>
            <person name="Arakawa K."/>
        </authorList>
    </citation>
    <scope>NUCLEOTIDE SEQUENCE [LARGE SCALE GENOMIC DNA]</scope>
</reference>
<organism evidence="1 2">
    <name type="scientific">Eumeta variegata</name>
    <name type="common">Bagworm moth</name>
    <name type="synonym">Eumeta japonica</name>
    <dbReference type="NCBI Taxonomy" id="151549"/>
    <lineage>
        <taxon>Eukaryota</taxon>
        <taxon>Metazoa</taxon>
        <taxon>Ecdysozoa</taxon>
        <taxon>Arthropoda</taxon>
        <taxon>Hexapoda</taxon>
        <taxon>Insecta</taxon>
        <taxon>Pterygota</taxon>
        <taxon>Neoptera</taxon>
        <taxon>Endopterygota</taxon>
        <taxon>Lepidoptera</taxon>
        <taxon>Glossata</taxon>
        <taxon>Ditrysia</taxon>
        <taxon>Tineoidea</taxon>
        <taxon>Psychidae</taxon>
        <taxon>Oiketicinae</taxon>
        <taxon>Eumeta</taxon>
    </lineage>
</organism>
<protein>
    <submittedName>
        <fullName evidence="1">Uncharacterized protein</fullName>
    </submittedName>
</protein>
<sequence>METMYDHYDEIQLQLGCKDDMDARLSERNDFESIYYKALSKVHGMLTDYSKSTEQANSASSRINLINYLQFNWLEFRDTFNTLIHSNDDIDKINKFHYLRASLGETDAVVVTILTKFIRKNLESTLTSAQMFLRKWRSNKCQRTSEPNQDCVDLNIGVADPSKTLGLSWNVLTNELFVPICATKANNNTKRSMLSLMSQVFDPLGSLAPCVIMMKMLLQQFWLNKISWDEQLPADVAKLWSDIMNKLRALHNLRVRRHVVCESYSFIDLHIFTDASKVAYGTCSYVRSGDHSGNIQVRLLLVKSLVAPLKLTTIPRVELCGALVGACLYAKIVGSLRAQVRQVILWIDSTTVLSWLKMHPAKLQPFFRNRVAKILEKIRNYTWRHVPTNENLADHISREVDSKTINGFDLWWSGPIYLRCEVSEWPSNHKPSILYQRLNLKLFYMQL</sequence>
<dbReference type="PANTHER" id="PTHR47331:SF4">
    <property type="entry name" value="PEPTIDASE S1 DOMAIN-CONTAINING PROTEIN"/>
    <property type="match status" value="1"/>
</dbReference>
<dbReference type="InterPro" id="IPR008042">
    <property type="entry name" value="Retrotrans_Pao"/>
</dbReference>
<evidence type="ECO:0000313" key="1">
    <source>
        <dbReference type="EMBL" id="GBP92743.1"/>
    </source>
</evidence>
<comment type="caution">
    <text evidence="1">The sequence shown here is derived from an EMBL/GenBank/DDBJ whole genome shotgun (WGS) entry which is preliminary data.</text>
</comment>
<dbReference type="AlphaFoldDB" id="A0A4C2A0Q9"/>
<dbReference type="InterPro" id="IPR005312">
    <property type="entry name" value="DUF1759"/>
</dbReference>
<accession>A0A4C2A0Q9</accession>
<name>A0A4C2A0Q9_EUMVA</name>
<dbReference type="Proteomes" id="UP000299102">
    <property type="component" value="Unassembled WGS sequence"/>
</dbReference>
<gene>
    <name evidence="1" type="ORF">EVAR_100500_1</name>
</gene>
<keyword evidence="2" id="KW-1185">Reference proteome</keyword>
<dbReference type="Pfam" id="PF03564">
    <property type="entry name" value="DUF1759"/>
    <property type="match status" value="1"/>
</dbReference>
<evidence type="ECO:0000313" key="2">
    <source>
        <dbReference type="Proteomes" id="UP000299102"/>
    </source>
</evidence>
<proteinExistence type="predicted"/>
<dbReference type="Pfam" id="PF05380">
    <property type="entry name" value="Peptidase_A17"/>
    <property type="match status" value="1"/>
</dbReference>